<dbReference type="Pfam" id="PF00005">
    <property type="entry name" value="ABC_tran"/>
    <property type="match status" value="1"/>
</dbReference>
<gene>
    <name evidence="9" type="ORF">SAMN05878437_2837</name>
</gene>
<evidence type="ECO:0000313" key="10">
    <source>
        <dbReference type="Proteomes" id="UP000190911"/>
    </source>
</evidence>
<dbReference type="STRING" id="29571.SAMN05878437_2837"/>
<dbReference type="FunFam" id="3.40.50.300:FF:000227">
    <property type="entry name" value="Sulfate/thiosulfate import ATP-binding protein CysA"/>
    <property type="match status" value="1"/>
</dbReference>
<dbReference type="PROSITE" id="PS50893">
    <property type="entry name" value="ABC_TRANSPORTER_2"/>
    <property type="match status" value="1"/>
</dbReference>
<dbReference type="PANTHER" id="PTHR42781:SF4">
    <property type="entry name" value="SPERMIDINE_PUTRESCINE IMPORT ATP-BINDING PROTEIN POTA"/>
    <property type="match status" value="1"/>
</dbReference>
<dbReference type="Proteomes" id="UP000190911">
    <property type="component" value="Chromosome I"/>
</dbReference>
<dbReference type="InParanoid" id="A0A1M7IM24"/>
<dbReference type="PROSITE" id="PS00211">
    <property type="entry name" value="ABC_TRANSPORTER_1"/>
    <property type="match status" value="1"/>
</dbReference>
<sequence>MSIRLENIGKHFGATRALEPVNLDIHEGELVGLLGPSGSGKTTLLRIIAGLENPDRAGTRTPARILFGQRDVTHVHVRDRRIGFVFQHYALFRHMSVFDNVAFGLTVMPRRSRPSRGEIRARVFRLLEMVKLEHLANRYPAQLSGGQQQRVSLARALAVEPDVLLLDEPFGALDAKVRQELRRWLRHLHEELNFTSVFVTHDQEEALELSDRVVVMSDGKIEQIDTPETLYRAPQNRFVFEFLGDVNHLEGQVHGGVLTCGDARLAVDLPDGAEDLLLRPHEVRLAEQPNADCHLPVTVTAVSPIGAEVRVELEADWLAKPWLATVRHADFERLSLQRGKRLFAHPRQWHRFADEAADLLKPHAA</sequence>
<dbReference type="InterPro" id="IPR008995">
    <property type="entry name" value="Mo/tungstate-bd_C_term_dom"/>
</dbReference>
<keyword evidence="6" id="KW-0764">Sulfate transport</keyword>
<dbReference type="SUPFAM" id="SSF50331">
    <property type="entry name" value="MOP-like"/>
    <property type="match status" value="1"/>
</dbReference>
<dbReference type="GO" id="GO:0043190">
    <property type="term" value="C:ATP-binding cassette (ABC) transporter complex"/>
    <property type="evidence" value="ECO:0007669"/>
    <property type="project" value="InterPro"/>
</dbReference>
<keyword evidence="1" id="KW-0813">Transport</keyword>
<keyword evidence="7" id="KW-0472">Membrane</keyword>
<evidence type="ECO:0000256" key="2">
    <source>
        <dbReference type="ARBA" id="ARBA00022475"/>
    </source>
</evidence>
<dbReference type="PANTHER" id="PTHR42781">
    <property type="entry name" value="SPERMIDINE/PUTRESCINE IMPORT ATP-BINDING PROTEIN POTA"/>
    <property type="match status" value="1"/>
</dbReference>
<proteinExistence type="predicted"/>
<dbReference type="SUPFAM" id="SSF52540">
    <property type="entry name" value="P-loop containing nucleoside triphosphate hydrolases"/>
    <property type="match status" value="1"/>
</dbReference>
<dbReference type="InterPro" id="IPR017871">
    <property type="entry name" value="ABC_transporter-like_CS"/>
</dbReference>
<evidence type="ECO:0000256" key="4">
    <source>
        <dbReference type="ARBA" id="ARBA00022840"/>
    </source>
</evidence>
<dbReference type="GO" id="GO:0005524">
    <property type="term" value="F:ATP binding"/>
    <property type="evidence" value="ECO:0007669"/>
    <property type="project" value="UniProtKB-KW"/>
</dbReference>
<dbReference type="InterPro" id="IPR005666">
    <property type="entry name" value="Sulph_transpt1"/>
</dbReference>
<dbReference type="GO" id="GO:0015419">
    <property type="term" value="F:ABC-type sulfate transporter activity"/>
    <property type="evidence" value="ECO:0007669"/>
    <property type="project" value="InterPro"/>
</dbReference>
<dbReference type="Pfam" id="PF12857">
    <property type="entry name" value="TOBE_3"/>
    <property type="match status" value="1"/>
</dbReference>
<keyword evidence="4 9" id="KW-0067">ATP-binding</keyword>
<dbReference type="GO" id="GO:0016887">
    <property type="term" value="F:ATP hydrolysis activity"/>
    <property type="evidence" value="ECO:0007669"/>
    <property type="project" value="InterPro"/>
</dbReference>
<dbReference type="InterPro" id="IPR024765">
    <property type="entry name" value="TOBE-like"/>
</dbReference>
<evidence type="ECO:0000256" key="5">
    <source>
        <dbReference type="ARBA" id="ARBA00022967"/>
    </source>
</evidence>
<dbReference type="InterPro" id="IPR003593">
    <property type="entry name" value="AAA+_ATPase"/>
</dbReference>
<dbReference type="AlphaFoldDB" id="A0A1M7IM24"/>
<dbReference type="RefSeq" id="WP_079554628.1">
    <property type="nucleotide sequence ID" value="NZ_LT670847.1"/>
</dbReference>
<keyword evidence="2" id="KW-1003">Cell membrane</keyword>
<keyword evidence="5" id="KW-1278">Translocase</keyword>
<reference evidence="9 10" key="1">
    <citation type="submission" date="2016-11" db="EMBL/GenBank/DDBJ databases">
        <authorList>
            <person name="Jaros S."/>
            <person name="Januszkiewicz K."/>
            <person name="Wedrychowicz H."/>
        </authorList>
    </citation>
    <scope>NUCLEOTIDE SEQUENCE [LARGE SCALE GENOMIC DNA]</scope>
    <source>
        <strain evidence="9 10">ACAM 12</strain>
    </source>
</reference>
<dbReference type="FunCoup" id="A0A1M7IM24">
    <property type="interactions" value="238"/>
</dbReference>
<evidence type="ECO:0000256" key="6">
    <source>
        <dbReference type="ARBA" id="ARBA00023032"/>
    </source>
</evidence>
<dbReference type="Gene3D" id="3.40.50.300">
    <property type="entry name" value="P-loop containing nucleotide triphosphate hydrolases"/>
    <property type="match status" value="1"/>
</dbReference>
<dbReference type="InterPro" id="IPR003439">
    <property type="entry name" value="ABC_transporter-like_ATP-bd"/>
</dbReference>
<protein>
    <submittedName>
        <fullName evidence="9">Sulfate transport system ATP-binding protein</fullName>
    </submittedName>
</protein>
<dbReference type="NCBIfam" id="TIGR00968">
    <property type="entry name" value="3a0106s01"/>
    <property type="match status" value="1"/>
</dbReference>
<accession>A0A1M7IM24</accession>
<dbReference type="EMBL" id="LT670847">
    <property type="protein sequence ID" value="SHM41437.1"/>
    <property type="molecule type" value="Genomic_DNA"/>
</dbReference>
<dbReference type="SMART" id="SM00382">
    <property type="entry name" value="AAA"/>
    <property type="match status" value="1"/>
</dbReference>
<name>A0A1M7IM24_9GAMM</name>
<keyword evidence="3" id="KW-0547">Nucleotide-binding</keyword>
<dbReference type="InterPro" id="IPR027417">
    <property type="entry name" value="P-loop_NTPase"/>
</dbReference>
<dbReference type="InterPro" id="IPR050093">
    <property type="entry name" value="ABC_SmlMolc_Importer"/>
</dbReference>
<evidence type="ECO:0000256" key="1">
    <source>
        <dbReference type="ARBA" id="ARBA00022448"/>
    </source>
</evidence>
<evidence type="ECO:0000259" key="8">
    <source>
        <dbReference type="PROSITE" id="PS50893"/>
    </source>
</evidence>
<keyword evidence="10" id="KW-1185">Reference proteome</keyword>
<organism evidence="9 10">
    <name type="scientific">Vreelandella subglaciescola</name>
    <dbReference type="NCBI Taxonomy" id="29571"/>
    <lineage>
        <taxon>Bacteria</taxon>
        <taxon>Pseudomonadati</taxon>
        <taxon>Pseudomonadota</taxon>
        <taxon>Gammaproteobacteria</taxon>
        <taxon>Oceanospirillales</taxon>
        <taxon>Halomonadaceae</taxon>
        <taxon>Vreelandella</taxon>
    </lineage>
</organism>
<feature type="domain" description="ABC transporter" evidence="8">
    <location>
        <begin position="3"/>
        <end position="243"/>
    </location>
</feature>
<evidence type="ECO:0000256" key="7">
    <source>
        <dbReference type="ARBA" id="ARBA00023136"/>
    </source>
</evidence>
<dbReference type="OrthoDB" id="9802264at2"/>
<evidence type="ECO:0000313" key="9">
    <source>
        <dbReference type="EMBL" id="SHM41437.1"/>
    </source>
</evidence>
<evidence type="ECO:0000256" key="3">
    <source>
        <dbReference type="ARBA" id="ARBA00022741"/>
    </source>
</evidence>